<comment type="caution">
    <text evidence="1">The sequence shown here is derived from an EMBL/GenBank/DDBJ whole genome shotgun (WGS) entry which is preliminary data.</text>
</comment>
<name>A0A9W8MVE5_9AGAR</name>
<accession>A0A9W8MVE5</accession>
<sequence>MPSLPVALISTQDDEDDNVNMHIPFLLDHRFFVPFILMPTIPTAVAEPHDLRVSSPISSAQTVFLIPELVHEIALSARTQDLLSLALVGSYAFQETICVLWSHLPSPLPLLQLFKGLVLRHSRWTLAEPPSKKEWENFVFYSHSVHSFFSLLMTGLPGALLIDPDLFPFLQSICPSPFLFPQLRSVTLPSYDVEFITPFLTPRLSKASFVVPPSSATYLQDVSHICPYMESLFLHGFFDEHHLNDILHFQHLRHLTLELPKSTLTLSASSEEVAPPICIILSASLTSLEVQAPHELTFDISFISPPTSLIKLHLGGAASTVCKNLSYFGNLHEVSLEFTDDTTSTPQLLTAFKHIRESSEHVVTVLRVKSAGTASIKEAIVPLLKISRLKSFVYLHRAAHDLDLDNEDFRELVGAWPDLKRLALPININSSLYTLQVLQTLSRLQNLCFLQIRLHGRIVKLPLDPFSVRDDDVDHYLRRYFLRATWPTIL</sequence>
<dbReference type="SUPFAM" id="SSF52058">
    <property type="entry name" value="L domain-like"/>
    <property type="match status" value="1"/>
</dbReference>
<proteinExistence type="predicted"/>
<keyword evidence="2" id="KW-1185">Reference proteome</keyword>
<dbReference type="AlphaFoldDB" id="A0A9W8MVE5"/>
<dbReference type="Proteomes" id="UP001148786">
    <property type="component" value="Unassembled WGS sequence"/>
</dbReference>
<evidence type="ECO:0008006" key="3">
    <source>
        <dbReference type="Google" id="ProtNLM"/>
    </source>
</evidence>
<protein>
    <recommendedName>
        <fullName evidence="3">F-box domain-containing protein</fullName>
    </recommendedName>
</protein>
<organism evidence="1 2">
    <name type="scientific">Agrocybe chaxingu</name>
    <dbReference type="NCBI Taxonomy" id="84603"/>
    <lineage>
        <taxon>Eukaryota</taxon>
        <taxon>Fungi</taxon>
        <taxon>Dikarya</taxon>
        <taxon>Basidiomycota</taxon>
        <taxon>Agaricomycotina</taxon>
        <taxon>Agaricomycetes</taxon>
        <taxon>Agaricomycetidae</taxon>
        <taxon>Agaricales</taxon>
        <taxon>Agaricineae</taxon>
        <taxon>Strophariaceae</taxon>
        <taxon>Agrocybe</taxon>
    </lineage>
</organism>
<evidence type="ECO:0000313" key="2">
    <source>
        <dbReference type="Proteomes" id="UP001148786"/>
    </source>
</evidence>
<evidence type="ECO:0000313" key="1">
    <source>
        <dbReference type="EMBL" id="KAJ3512420.1"/>
    </source>
</evidence>
<dbReference type="EMBL" id="JANKHO010000258">
    <property type="protein sequence ID" value="KAJ3512420.1"/>
    <property type="molecule type" value="Genomic_DNA"/>
</dbReference>
<reference evidence="1" key="1">
    <citation type="submission" date="2022-07" db="EMBL/GenBank/DDBJ databases">
        <title>Genome Sequence of Agrocybe chaxingu.</title>
        <authorList>
            <person name="Buettner E."/>
        </authorList>
    </citation>
    <scope>NUCLEOTIDE SEQUENCE</scope>
    <source>
        <strain evidence="1">MP-N11</strain>
    </source>
</reference>
<gene>
    <name evidence="1" type="ORF">NLJ89_g3534</name>
</gene>